<feature type="topological domain" description="Periplasmic" evidence="14">
    <location>
        <begin position="32"/>
        <end position="49"/>
    </location>
</feature>
<dbReference type="InterPro" id="IPR003752">
    <property type="entry name" value="DiS_bond_form_DsbB/BdbC"/>
</dbReference>
<dbReference type="PANTHER" id="PTHR36570">
    <property type="entry name" value="DISULFIDE BOND FORMATION PROTEIN B"/>
    <property type="match status" value="1"/>
</dbReference>
<feature type="transmembrane region" description="Helical" evidence="15">
    <location>
        <begin position="48"/>
        <end position="65"/>
    </location>
</feature>
<feature type="transmembrane region" description="Helical" evidence="15">
    <location>
        <begin position="72"/>
        <end position="90"/>
    </location>
</feature>
<feature type="topological domain" description="Cytoplasmic" evidence="14">
    <location>
        <begin position="165"/>
        <end position="173"/>
    </location>
</feature>
<evidence type="ECO:0000313" key="16">
    <source>
        <dbReference type="EMBL" id="GAA4493944.1"/>
    </source>
</evidence>
<evidence type="ECO:0000256" key="11">
    <source>
        <dbReference type="ARBA" id="ARBA00023157"/>
    </source>
</evidence>
<evidence type="ECO:0000256" key="4">
    <source>
        <dbReference type="ARBA" id="ARBA00022475"/>
    </source>
</evidence>
<comment type="function">
    <text evidence="14">Required for disulfide bond formation in some periplasmic proteins. Acts by oxidizing the DsbA protein.</text>
</comment>
<proteinExistence type="inferred from homology"/>
<evidence type="ECO:0000313" key="17">
    <source>
        <dbReference type="Proteomes" id="UP001501321"/>
    </source>
</evidence>
<dbReference type="Proteomes" id="UP001501321">
    <property type="component" value="Unassembled WGS sequence"/>
</dbReference>
<comment type="caution">
    <text evidence="16">The sequence shown here is derived from an EMBL/GenBank/DDBJ whole genome shotgun (WGS) entry which is preliminary data.</text>
</comment>
<keyword evidence="12 14" id="KW-0143">Chaperone</keyword>
<evidence type="ECO:0000256" key="5">
    <source>
        <dbReference type="ARBA" id="ARBA00022519"/>
    </source>
</evidence>
<feature type="disulfide bond" description="Redox-active" evidence="14">
    <location>
        <begin position="41"/>
        <end position="44"/>
    </location>
</feature>
<organism evidence="16 17">
    <name type="scientific">Pseudaeromonas paramecii</name>
    <dbReference type="NCBI Taxonomy" id="2138166"/>
    <lineage>
        <taxon>Bacteria</taxon>
        <taxon>Pseudomonadati</taxon>
        <taxon>Pseudomonadota</taxon>
        <taxon>Gammaproteobacteria</taxon>
        <taxon>Aeromonadales</taxon>
        <taxon>Aeromonadaceae</taxon>
        <taxon>Pseudaeromonas</taxon>
    </lineage>
</organism>
<evidence type="ECO:0000256" key="15">
    <source>
        <dbReference type="SAM" id="Phobius"/>
    </source>
</evidence>
<keyword evidence="8 14" id="KW-1133">Transmembrane helix</keyword>
<comment type="caution">
    <text evidence="14">Lacks conserved residue(s) required for the propagation of feature annotation.</text>
</comment>
<dbReference type="Gene3D" id="1.20.1550.10">
    <property type="entry name" value="DsbB-like"/>
    <property type="match status" value="1"/>
</dbReference>
<evidence type="ECO:0000256" key="14">
    <source>
        <dbReference type="HAMAP-Rule" id="MF_00286"/>
    </source>
</evidence>
<evidence type="ECO:0000256" key="10">
    <source>
        <dbReference type="ARBA" id="ARBA00023136"/>
    </source>
</evidence>
<sequence>MFATLQAFSARRTGWALLALSILAFELCGLYFQHVLDLQPCVLCIDERIAFLGILAAALLALINPRWFILRWGALLLWGLSALRGLQLALKHTDLQLHPSPFKSCPLFPTFPADLPLDSWMPWMFQATGDCSERQWSFLSWEMPQWLILIFGAYLLVALVIALVNLRRGGCCN</sequence>
<keyword evidence="17" id="KW-1185">Reference proteome</keyword>
<evidence type="ECO:0000256" key="1">
    <source>
        <dbReference type="ARBA" id="ARBA00004429"/>
    </source>
</evidence>
<comment type="similarity">
    <text evidence="2 14">Belongs to the DsbB family.</text>
</comment>
<keyword evidence="4 14" id="KW-1003">Cell membrane</keyword>
<dbReference type="EMBL" id="BAABFC010000001">
    <property type="protein sequence ID" value="GAA4493944.1"/>
    <property type="molecule type" value="Genomic_DNA"/>
</dbReference>
<name>A0ABP8PZH7_9GAMM</name>
<dbReference type="Pfam" id="PF02600">
    <property type="entry name" value="DsbB"/>
    <property type="match status" value="1"/>
</dbReference>
<gene>
    <name evidence="14 16" type="primary">dsbB</name>
    <name evidence="16" type="ORF">GCM10023095_04910</name>
</gene>
<evidence type="ECO:0000256" key="9">
    <source>
        <dbReference type="ARBA" id="ARBA00023002"/>
    </source>
</evidence>
<keyword evidence="13 14" id="KW-0676">Redox-active center</keyword>
<dbReference type="InterPro" id="IPR023380">
    <property type="entry name" value="DsbB-like_sf"/>
</dbReference>
<dbReference type="SUPFAM" id="SSF158442">
    <property type="entry name" value="DsbB-like"/>
    <property type="match status" value="1"/>
</dbReference>
<evidence type="ECO:0000256" key="12">
    <source>
        <dbReference type="ARBA" id="ARBA00023186"/>
    </source>
</evidence>
<dbReference type="HAMAP" id="MF_00286">
    <property type="entry name" value="DsbB"/>
    <property type="match status" value="1"/>
</dbReference>
<keyword evidence="9 14" id="KW-0560">Oxidoreductase</keyword>
<keyword evidence="3 14" id="KW-0813">Transport</keyword>
<keyword evidence="7 14" id="KW-0249">Electron transport</keyword>
<feature type="transmembrane region" description="Helical" evidence="15">
    <location>
        <begin position="15"/>
        <end position="36"/>
    </location>
</feature>
<evidence type="ECO:0000256" key="7">
    <source>
        <dbReference type="ARBA" id="ARBA00022982"/>
    </source>
</evidence>
<evidence type="ECO:0000256" key="8">
    <source>
        <dbReference type="ARBA" id="ARBA00022989"/>
    </source>
</evidence>
<reference evidence="17" key="1">
    <citation type="journal article" date="2019" name="Int. J. Syst. Evol. Microbiol.">
        <title>The Global Catalogue of Microorganisms (GCM) 10K type strain sequencing project: providing services to taxonomists for standard genome sequencing and annotation.</title>
        <authorList>
            <consortium name="The Broad Institute Genomics Platform"/>
            <consortium name="The Broad Institute Genome Sequencing Center for Infectious Disease"/>
            <person name="Wu L."/>
            <person name="Ma J."/>
        </authorList>
    </citation>
    <scope>NUCLEOTIDE SEQUENCE [LARGE SCALE GENOMIC DNA]</scope>
    <source>
        <strain evidence="17">JCM 32226</strain>
    </source>
</reference>
<evidence type="ECO:0000256" key="2">
    <source>
        <dbReference type="ARBA" id="ARBA00008823"/>
    </source>
</evidence>
<feature type="transmembrane region" description="Helical" evidence="15">
    <location>
        <begin position="146"/>
        <end position="166"/>
    </location>
</feature>
<dbReference type="InterPro" id="IPR022920">
    <property type="entry name" value="Disulphide_bond_form_DsbB"/>
</dbReference>
<keyword evidence="11 14" id="KW-1015">Disulfide bond</keyword>
<keyword evidence="5" id="KW-0997">Cell inner membrane</keyword>
<feature type="disulfide bond" description="Redox-active" evidence="14">
    <location>
        <begin position="105"/>
        <end position="131"/>
    </location>
</feature>
<protein>
    <recommendedName>
        <fullName evidence="14">Disulfide bond formation protein B</fullName>
    </recommendedName>
    <alternativeName>
        <fullName evidence="14">Disulfide oxidoreductase</fullName>
    </alternativeName>
</protein>
<dbReference type="PANTHER" id="PTHR36570:SF2">
    <property type="entry name" value="DISULFIDE BOND FORMATION PROTEIN B"/>
    <property type="match status" value="1"/>
</dbReference>
<feature type="topological domain" description="Periplasmic" evidence="14">
    <location>
        <begin position="91"/>
        <end position="145"/>
    </location>
</feature>
<keyword evidence="6 14" id="KW-0812">Transmembrane</keyword>
<evidence type="ECO:0000256" key="6">
    <source>
        <dbReference type="ARBA" id="ARBA00022692"/>
    </source>
</evidence>
<feature type="topological domain" description="Cytoplasmic" evidence="14">
    <location>
        <begin position="1"/>
        <end position="14"/>
    </location>
</feature>
<keyword evidence="10 14" id="KW-0472">Membrane</keyword>
<comment type="subcellular location">
    <subcellularLocation>
        <location evidence="1">Cell inner membrane</location>
        <topology evidence="1">Multi-pass membrane protein</topology>
    </subcellularLocation>
    <subcellularLocation>
        <location evidence="14">Cell membrane</location>
        <topology evidence="14">Multi-pass membrane protein</topology>
    </subcellularLocation>
</comment>
<accession>A0ABP8PZH7</accession>
<dbReference type="InterPro" id="IPR050183">
    <property type="entry name" value="DsbB"/>
</dbReference>
<evidence type="ECO:0000256" key="3">
    <source>
        <dbReference type="ARBA" id="ARBA00022448"/>
    </source>
</evidence>
<dbReference type="RefSeq" id="WP_345009702.1">
    <property type="nucleotide sequence ID" value="NZ_BAABFC010000001.1"/>
</dbReference>
<evidence type="ECO:0000256" key="13">
    <source>
        <dbReference type="ARBA" id="ARBA00023284"/>
    </source>
</evidence>
<dbReference type="NCBIfam" id="NF002485">
    <property type="entry name" value="PRK01749.1"/>
    <property type="match status" value="1"/>
</dbReference>